<keyword evidence="2" id="KW-0597">Phosphoprotein</keyword>
<comment type="subcellular location">
    <subcellularLocation>
        <location evidence="1">Nucleus</location>
    </subcellularLocation>
</comment>
<gene>
    <name evidence="8" type="ORF">PFL1_04175</name>
</gene>
<dbReference type="HOGENOM" id="CLU_017098_0_0_1"/>
<evidence type="ECO:0000256" key="5">
    <source>
        <dbReference type="ARBA" id="ARBA00023242"/>
    </source>
</evidence>
<dbReference type="RefSeq" id="XP_007879890.1">
    <property type="nucleotide sequence ID" value="XM_007881699.1"/>
</dbReference>
<dbReference type="OrthoDB" id="1898821at2759"/>
<feature type="region of interest" description="Disordered" evidence="6">
    <location>
        <begin position="237"/>
        <end position="260"/>
    </location>
</feature>
<reference evidence="8 9" key="1">
    <citation type="journal article" date="2013" name="Plant Cell">
        <title>The transition from a phytopathogenic smut ancestor to an anamorphic biocontrol agent deciphered by comparative whole-genome analysis.</title>
        <authorList>
            <person name="Lefebvre F."/>
            <person name="Joly D.L."/>
            <person name="Labbe C."/>
            <person name="Teichmann B."/>
            <person name="Linning R."/>
            <person name="Belzile F."/>
            <person name="Bakkeren G."/>
            <person name="Belanger R.R."/>
        </authorList>
    </citation>
    <scope>NUCLEOTIDE SEQUENCE [LARGE SCALE GENOMIC DNA]</scope>
    <source>
        <strain evidence="8 9">PF-1</strain>
    </source>
</reference>
<feature type="region of interest" description="Disordered" evidence="6">
    <location>
        <begin position="1"/>
        <end position="98"/>
    </location>
</feature>
<dbReference type="PANTHER" id="PTHR14978">
    <property type="entry name" value="BETA-CATENIN-LIKE PROTEIN 1 NUCLEAR ASSOCIATED PROTEIN"/>
    <property type="match status" value="1"/>
</dbReference>
<evidence type="ECO:0000256" key="2">
    <source>
        <dbReference type="ARBA" id="ARBA00022553"/>
    </source>
</evidence>
<dbReference type="EMBL" id="KE361635">
    <property type="protein sequence ID" value="EPQ28348.1"/>
    <property type="molecule type" value="Genomic_DNA"/>
</dbReference>
<keyword evidence="3" id="KW-0677">Repeat</keyword>
<organism evidence="8 9">
    <name type="scientific">Pseudozyma flocculosa PF-1</name>
    <dbReference type="NCBI Taxonomy" id="1277687"/>
    <lineage>
        <taxon>Eukaryota</taxon>
        <taxon>Fungi</taxon>
        <taxon>Dikarya</taxon>
        <taxon>Basidiomycota</taxon>
        <taxon>Ustilaginomycotina</taxon>
        <taxon>Ustilaginomycetes</taxon>
        <taxon>Ustilaginales</taxon>
        <taxon>Ustilaginaceae</taxon>
        <taxon>Pseudozyma</taxon>
    </lineage>
</organism>
<evidence type="ECO:0000256" key="6">
    <source>
        <dbReference type="SAM" id="MobiDB-lite"/>
    </source>
</evidence>
<feature type="compositionally biased region" description="Basic and acidic residues" evidence="6">
    <location>
        <begin position="250"/>
        <end position="260"/>
    </location>
</feature>
<dbReference type="InterPro" id="IPR011989">
    <property type="entry name" value="ARM-like"/>
</dbReference>
<dbReference type="SUPFAM" id="SSF48371">
    <property type="entry name" value="ARM repeat"/>
    <property type="match status" value="1"/>
</dbReference>
<feature type="domain" description="Beta-catenin-like protein 1 N-terminal" evidence="7">
    <location>
        <begin position="111"/>
        <end position="221"/>
    </location>
</feature>
<sequence>MDVDKLFNLPKLSSSSLNKRKWSEPTAEALKAAKTSSTSTDASSALRDRDADGQQERLEPAGPSRPRATVADEGDDDNDQDAEFAPGNDANYFAEEDDEGGRFFGGGLSDQQKRILEIMNRGADDDEQRTLKPEVELANTRKQLLRFERAINKNQEMRVRFSDDPTKFIDSEADLDAELKGLVILTTNPGLFYPELVKIGSVTSMCGLLSHENVDISAAAIELIEELTDDDVLDAGEELRDDDDDDDEHEHEARAGAERKGQEGMRVLVDSLVDNQVLDLLVANLARFNDGPTSSDANREEVEGDMQGVYHTLGVLENLVSFRPELSAQLVQKTDYLKWTLDRISRKGPYDQNKGYAGELLAIVMQSNEENREKLGQMDGIDTLLSVLSQYRKRDPADDDETELMENLFDALCSCLSTTANKRRFLEGEGVELMVIIMKEKKLARLRSIKVLDHALQGAAGADNCERFVECLGLKTLFSAFMGKGSKKSSASSPTTEDTEHILSLLSSLFTNLASDSAHRIRLLSKFVEDSYAQTDRLLELRETFLARLEHVEAAIADEKRQLRDDEGVEIGDDEEEVFYLRRLESGLFCLQLVDYAVAWLCMEDDGVQAHIKMMLSRKGAGLQDVVAVLREYHANIGDDPPPKQGQDEPQEGEIRIKDILVALISFLEGCF</sequence>
<dbReference type="Gene3D" id="1.25.10.10">
    <property type="entry name" value="Leucine-rich Repeat Variant"/>
    <property type="match status" value="1"/>
</dbReference>
<dbReference type="AlphaFoldDB" id="A0A061H6V0"/>
<name>A0A061H6V0_9BASI</name>
<feature type="compositionally biased region" description="Acidic residues" evidence="6">
    <location>
        <begin position="72"/>
        <end position="82"/>
    </location>
</feature>
<dbReference type="InterPro" id="IPR013180">
    <property type="entry name" value="CTNNBL1_N"/>
</dbReference>
<accession>A0A061H6V0</accession>
<evidence type="ECO:0000313" key="8">
    <source>
        <dbReference type="EMBL" id="EPQ28348.1"/>
    </source>
</evidence>
<evidence type="ECO:0000256" key="3">
    <source>
        <dbReference type="ARBA" id="ARBA00022737"/>
    </source>
</evidence>
<dbReference type="Pfam" id="PF08216">
    <property type="entry name" value="CTNNBL"/>
    <property type="match status" value="1"/>
</dbReference>
<feature type="compositionally biased region" description="Basic and acidic residues" evidence="6">
    <location>
        <begin position="46"/>
        <end position="59"/>
    </location>
</feature>
<protein>
    <recommendedName>
        <fullName evidence="7">Beta-catenin-like protein 1 N-terminal domain-containing protein</fullName>
    </recommendedName>
</protein>
<feature type="compositionally biased region" description="Acidic residues" evidence="6">
    <location>
        <begin position="237"/>
        <end position="249"/>
    </location>
</feature>
<dbReference type="SMART" id="SM01156">
    <property type="entry name" value="DUF1716"/>
    <property type="match status" value="1"/>
</dbReference>
<keyword evidence="5" id="KW-0539">Nucleus</keyword>
<evidence type="ECO:0000259" key="7">
    <source>
        <dbReference type="SMART" id="SM01156"/>
    </source>
</evidence>
<dbReference type="PANTHER" id="PTHR14978:SF0">
    <property type="entry name" value="BETA-CATENIN-LIKE PROTEIN 1"/>
    <property type="match status" value="1"/>
</dbReference>
<feature type="compositionally biased region" description="Low complexity" evidence="6">
    <location>
        <begin position="26"/>
        <end position="45"/>
    </location>
</feature>
<dbReference type="GO" id="GO:0010467">
    <property type="term" value="P:gene expression"/>
    <property type="evidence" value="ECO:0007669"/>
    <property type="project" value="UniProtKB-ARBA"/>
</dbReference>
<dbReference type="eggNOG" id="KOG2734">
    <property type="taxonomic scope" value="Eukaryota"/>
</dbReference>
<dbReference type="InterPro" id="IPR039678">
    <property type="entry name" value="CTNNBL1"/>
</dbReference>
<dbReference type="GeneID" id="19318282"/>
<proteinExistence type="predicted"/>
<keyword evidence="4" id="KW-0175">Coiled coil</keyword>
<evidence type="ECO:0000313" key="9">
    <source>
        <dbReference type="Proteomes" id="UP000053664"/>
    </source>
</evidence>
<dbReference type="GO" id="GO:0005681">
    <property type="term" value="C:spliceosomal complex"/>
    <property type="evidence" value="ECO:0007669"/>
    <property type="project" value="TreeGrafter"/>
</dbReference>
<evidence type="ECO:0000256" key="4">
    <source>
        <dbReference type="ARBA" id="ARBA00023054"/>
    </source>
</evidence>
<feature type="compositionally biased region" description="Low complexity" evidence="6">
    <location>
        <begin position="1"/>
        <end position="17"/>
    </location>
</feature>
<dbReference type="FunFam" id="1.25.10.10:FF:001136">
    <property type="entry name" value="Beta-catenin-like protein 1"/>
    <property type="match status" value="1"/>
</dbReference>
<evidence type="ECO:0000256" key="1">
    <source>
        <dbReference type="ARBA" id="ARBA00004123"/>
    </source>
</evidence>
<dbReference type="InterPro" id="IPR016024">
    <property type="entry name" value="ARM-type_fold"/>
</dbReference>
<dbReference type="Proteomes" id="UP000053664">
    <property type="component" value="Unassembled WGS sequence"/>
</dbReference>
<dbReference type="KEGG" id="pfp:PFL1_04175"/>